<dbReference type="SUPFAM" id="SSF109604">
    <property type="entry name" value="HD-domain/PDEase-like"/>
    <property type="match status" value="1"/>
</dbReference>
<keyword evidence="3" id="KW-0269">Exonuclease</keyword>
<proteinExistence type="predicted"/>
<evidence type="ECO:0000256" key="2">
    <source>
        <dbReference type="ARBA" id="ARBA00022801"/>
    </source>
</evidence>
<dbReference type="CDD" id="cd00077">
    <property type="entry name" value="HDc"/>
    <property type="match status" value="1"/>
</dbReference>
<dbReference type="InterPro" id="IPR004365">
    <property type="entry name" value="NA-bd_OB_tRNA"/>
</dbReference>
<dbReference type="InterPro" id="IPR006674">
    <property type="entry name" value="HD_domain"/>
</dbReference>
<dbReference type="Gene3D" id="1.10.3210.10">
    <property type="entry name" value="Hypothetical protein af1432"/>
    <property type="match status" value="1"/>
</dbReference>
<dbReference type="Pfam" id="PF01336">
    <property type="entry name" value="tRNA_anti-codon"/>
    <property type="match status" value="1"/>
</dbReference>
<evidence type="ECO:0000256" key="3">
    <source>
        <dbReference type="ARBA" id="ARBA00022839"/>
    </source>
</evidence>
<dbReference type="PANTHER" id="PTHR37294">
    <property type="entry name" value="3'-5' EXORIBONUCLEASE YHAM"/>
    <property type="match status" value="1"/>
</dbReference>
<comment type="caution">
    <text evidence="5">The sequence shown here is derived from an EMBL/GenBank/DDBJ whole genome shotgun (WGS) entry which is preliminary data.</text>
</comment>
<dbReference type="SUPFAM" id="SSF50249">
    <property type="entry name" value="Nucleic acid-binding proteins"/>
    <property type="match status" value="1"/>
</dbReference>
<evidence type="ECO:0000256" key="1">
    <source>
        <dbReference type="ARBA" id="ARBA00022722"/>
    </source>
</evidence>
<dbReference type="FunFam" id="1.10.3210.10:FF:000008">
    <property type="entry name" value="3'-5' exoribonuclease YhaM"/>
    <property type="match status" value="1"/>
</dbReference>
<reference evidence="5 6" key="1">
    <citation type="submission" date="2020-07" db="EMBL/GenBank/DDBJ databases">
        <authorList>
            <person name="Criscuolo A."/>
        </authorList>
    </citation>
    <scope>NUCLEOTIDE SEQUENCE [LARGE SCALE GENOMIC DNA]</scope>
    <source>
        <strain evidence="5">CIP107946</strain>
    </source>
</reference>
<feature type="domain" description="HD" evidence="4">
    <location>
        <begin position="162"/>
        <end position="278"/>
    </location>
</feature>
<evidence type="ECO:0000259" key="4">
    <source>
        <dbReference type="PROSITE" id="PS51831"/>
    </source>
</evidence>
<evidence type="ECO:0000313" key="5">
    <source>
        <dbReference type="EMBL" id="CAD2079053.1"/>
    </source>
</evidence>
<sequence>MTNISSLGPGDSVESFYLVKRAQDGVTQQGKPYMTLILSDKTGELDSKLWTVTPEEIEALKAADLVKVRGEVINYRGNNQMKILQIRPATEEDGLVIQDFMVEAPIDADELYDRIFDYSLKITNANLQRITRGLLTKYKKEFSTFPAAMTNHHDFVSGLAYHVYTMLKLGESLCDIYPTLDRNLLYAGIILHDIGKVKELSGALNTSYTVEGNLIGHIVIATEEINEIARELDLEGEEILLLKHVILAHHGKLEYGSPKEPMLPEAEMLNFIDNIDARMMMMNKHIEQIKPGEFTRRIFPLDGRMFYRREEE</sequence>
<dbReference type="SMART" id="SM00471">
    <property type="entry name" value="HDc"/>
    <property type="match status" value="1"/>
</dbReference>
<dbReference type="PROSITE" id="PS51831">
    <property type="entry name" value="HD"/>
    <property type="match status" value="1"/>
</dbReference>
<dbReference type="RefSeq" id="WP_186078284.1">
    <property type="nucleotide sequence ID" value="NZ_CAJEWB010000011.1"/>
</dbReference>
<dbReference type="GO" id="GO:0003676">
    <property type="term" value="F:nucleic acid binding"/>
    <property type="evidence" value="ECO:0007669"/>
    <property type="project" value="InterPro"/>
</dbReference>
<dbReference type="InterPro" id="IPR050798">
    <property type="entry name" value="YhaM_exoribonuc/phosphodiest"/>
</dbReference>
<dbReference type="EMBL" id="CAJEWB010000011">
    <property type="protein sequence ID" value="CAD2079053.1"/>
    <property type="molecule type" value="Genomic_DNA"/>
</dbReference>
<evidence type="ECO:0000313" key="6">
    <source>
        <dbReference type="Proteomes" id="UP000588186"/>
    </source>
</evidence>
<name>A0A6V7RLP3_9BACL</name>
<accession>A0A6V7RLP3</accession>
<keyword evidence="2" id="KW-0378">Hydrolase</keyword>
<dbReference type="InterPro" id="IPR003607">
    <property type="entry name" value="HD/PDEase_dom"/>
</dbReference>
<dbReference type="PANTHER" id="PTHR37294:SF1">
    <property type="entry name" value="3'-5' EXORIBONUCLEASE YHAM"/>
    <property type="match status" value="1"/>
</dbReference>
<dbReference type="GO" id="GO:0031125">
    <property type="term" value="P:rRNA 3'-end processing"/>
    <property type="evidence" value="ECO:0007669"/>
    <property type="project" value="TreeGrafter"/>
</dbReference>
<dbReference type="CDD" id="cd04492">
    <property type="entry name" value="YhaM_OBF_like"/>
    <property type="match status" value="1"/>
</dbReference>
<dbReference type="NCBIfam" id="NF010007">
    <property type="entry name" value="PRK13480.1"/>
    <property type="match status" value="1"/>
</dbReference>
<keyword evidence="1" id="KW-0540">Nuclease</keyword>
<gene>
    <name evidence="5" type="primary">yhaM</name>
    <name evidence="5" type="ORF">JEOPIN946_01522</name>
</gene>
<dbReference type="Gene3D" id="2.40.50.140">
    <property type="entry name" value="Nucleic acid-binding proteins"/>
    <property type="match status" value="1"/>
</dbReference>
<protein>
    <submittedName>
        <fullName evidence="5">3'-5' exoribonuclease YhaM</fullName>
    </submittedName>
</protein>
<dbReference type="Proteomes" id="UP000588186">
    <property type="component" value="Unassembled WGS sequence"/>
</dbReference>
<dbReference type="GO" id="GO:0004527">
    <property type="term" value="F:exonuclease activity"/>
    <property type="evidence" value="ECO:0007669"/>
    <property type="project" value="UniProtKB-KW"/>
</dbReference>
<organism evidence="5 6">
    <name type="scientific">Phocicoccus pinnipedialis</name>
    <dbReference type="NCBI Taxonomy" id="110845"/>
    <lineage>
        <taxon>Bacteria</taxon>
        <taxon>Bacillati</taxon>
        <taxon>Bacillota</taxon>
        <taxon>Bacilli</taxon>
        <taxon>Bacillales</taxon>
        <taxon>Salinicoccaceae</taxon>
        <taxon>Phocicoccus</taxon>
    </lineage>
</organism>
<dbReference type="AlphaFoldDB" id="A0A6V7RLP3"/>
<dbReference type="Pfam" id="PF01966">
    <property type="entry name" value="HD"/>
    <property type="match status" value="1"/>
</dbReference>
<dbReference type="InterPro" id="IPR012340">
    <property type="entry name" value="NA-bd_OB-fold"/>
</dbReference>
<keyword evidence="6" id="KW-1185">Reference proteome</keyword>